<dbReference type="Pfam" id="PF16267">
    <property type="entry name" value="DUF4920"/>
    <property type="match status" value="1"/>
</dbReference>
<accession>A0A432W241</accession>
<dbReference type="RefSeq" id="WP_126764835.1">
    <property type="nucleotide sequence ID" value="NZ_PIPJ01000001.1"/>
</dbReference>
<dbReference type="OrthoDB" id="129527at2"/>
<dbReference type="AlphaFoldDB" id="A0A432W241"/>
<evidence type="ECO:0000256" key="1">
    <source>
        <dbReference type="SAM" id="SignalP"/>
    </source>
</evidence>
<evidence type="ECO:0008006" key="4">
    <source>
        <dbReference type="Google" id="ProtNLM"/>
    </source>
</evidence>
<feature type="signal peptide" evidence="1">
    <location>
        <begin position="1"/>
        <end position="22"/>
    </location>
</feature>
<protein>
    <recommendedName>
        <fullName evidence="4">DUF4920 domain-containing protein</fullName>
    </recommendedName>
</protein>
<proteinExistence type="predicted"/>
<evidence type="ECO:0000313" key="3">
    <source>
        <dbReference type="Proteomes" id="UP000288395"/>
    </source>
</evidence>
<feature type="chain" id="PRO_5019241308" description="DUF4920 domain-containing protein" evidence="1">
    <location>
        <begin position="23"/>
        <end position="141"/>
    </location>
</feature>
<gene>
    <name evidence="2" type="ORF">CWE08_01170</name>
</gene>
<dbReference type="Proteomes" id="UP000288395">
    <property type="component" value="Unassembled WGS sequence"/>
</dbReference>
<comment type="caution">
    <text evidence="2">The sequence shown here is derived from an EMBL/GenBank/DDBJ whole genome shotgun (WGS) entry which is preliminary data.</text>
</comment>
<organism evidence="2 3">
    <name type="scientific">Aliidiomarina iranensis</name>
    <dbReference type="NCBI Taxonomy" id="1434071"/>
    <lineage>
        <taxon>Bacteria</taxon>
        <taxon>Pseudomonadati</taxon>
        <taxon>Pseudomonadota</taxon>
        <taxon>Gammaproteobacteria</taxon>
        <taxon>Alteromonadales</taxon>
        <taxon>Idiomarinaceae</taxon>
        <taxon>Aliidiomarina</taxon>
    </lineage>
</organism>
<name>A0A432W241_9GAMM</name>
<dbReference type="InterPro" id="IPR032577">
    <property type="entry name" value="DUF4920"/>
</dbReference>
<keyword evidence="3" id="KW-1185">Reference proteome</keyword>
<dbReference type="EMBL" id="PIPJ01000001">
    <property type="protein sequence ID" value="RUO23292.1"/>
    <property type="molecule type" value="Genomic_DNA"/>
</dbReference>
<keyword evidence="1" id="KW-0732">Signal</keyword>
<evidence type="ECO:0000313" key="2">
    <source>
        <dbReference type="EMBL" id="RUO23292.1"/>
    </source>
</evidence>
<sequence>MRTSLITTLLFALTVFVTSAQANNSNGLSFGETIPNIETTSLETFFENPESYIGKNILIEGVVTNSCERMGCWMSLKTTADHELFRIKVNDGEMVFPIAARGKTAWAYGAIETVELAPEEGSENPRTLFQLRPTGVRVAGE</sequence>
<reference evidence="3" key="1">
    <citation type="journal article" date="2018" name="Front. Microbiol.">
        <title>Genome-Based Analysis Reveals the Taxonomy and Diversity of the Family Idiomarinaceae.</title>
        <authorList>
            <person name="Liu Y."/>
            <person name="Lai Q."/>
            <person name="Shao Z."/>
        </authorList>
    </citation>
    <scope>NUCLEOTIDE SEQUENCE [LARGE SCALE GENOMIC DNA]</scope>
    <source>
        <strain evidence="3">GBPy7</strain>
    </source>
</reference>